<dbReference type="Proteomes" id="UP001404104">
    <property type="component" value="Unassembled WGS sequence"/>
</dbReference>
<feature type="chain" id="PRO_5046435181" evidence="2">
    <location>
        <begin position="26"/>
        <end position="301"/>
    </location>
</feature>
<organism evidence="3 4">
    <name type="scientific">Sphingomonas qilianensis</name>
    <dbReference type="NCBI Taxonomy" id="1736690"/>
    <lineage>
        <taxon>Bacteria</taxon>
        <taxon>Pseudomonadati</taxon>
        <taxon>Pseudomonadota</taxon>
        <taxon>Alphaproteobacteria</taxon>
        <taxon>Sphingomonadales</taxon>
        <taxon>Sphingomonadaceae</taxon>
        <taxon>Sphingomonas</taxon>
    </lineage>
</organism>
<comment type="caution">
    <text evidence="3">The sequence shown here is derived from an EMBL/GenBank/DDBJ whole genome shotgun (WGS) entry which is preliminary data.</text>
</comment>
<evidence type="ECO:0000313" key="4">
    <source>
        <dbReference type="Proteomes" id="UP001404104"/>
    </source>
</evidence>
<feature type="signal peptide" evidence="2">
    <location>
        <begin position="1"/>
        <end position="25"/>
    </location>
</feature>
<dbReference type="RefSeq" id="WP_345864179.1">
    <property type="nucleotide sequence ID" value="NZ_JBDIMF010000002.1"/>
</dbReference>
<reference evidence="3 4" key="1">
    <citation type="submission" date="2024-05" db="EMBL/GenBank/DDBJ databases">
        <authorList>
            <person name="Liu Q."/>
            <person name="Xin Y.-H."/>
        </authorList>
    </citation>
    <scope>NUCLEOTIDE SEQUENCE [LARGE SCALE GENOMIC DNA]</scope>
    <source>
        <strain evidence="3 4">CGMCC 1.15349</strain>
    </source>
</reference>
<gene>
    <name evidence="3" type="ORF">ABC969_08155</name>
</gene>
<evidence type="ECO:0000313" key="3">
    <source>
        <dbReference type="EMBL" id="MEN2786390.1"/>
    </source>
</evidence>
<evidence type="ECO:0000256" key="1">
    <source>
        <dbReference type="SAM" id="MobiDB-lite"/>
    </source>
</evidence>
<feature type="compositionally biased region" description="Low complexity" evidence="1">
    <location>
        <begin position="28"/>
        <end position="38"/>
    </location>
</feature>
<sequence length="301" mass="31648">MIGFDVKRSALVWLLAIAAAASAHAQKAEPAPQAASPAPSVPPPSGLAPDLSRVDLLGNNNKERWRIEIENSTDANLLLRSIDPAGGERTIWTVDRQSAEVRSGSGWFVENLSSDNPIHPQRTIGFSGIAINDNTAFIQSAYGIYGEARRLPGTGASQASEFNALNGGTTVDIDPYNALGAITAATWLSAGRTDLTYNNPVSAAATVIPNGAVFRRGLVFRVGSLDEKGTLEALTLPADYRISWYSGAGKPIANISANVHGGGTLNIGNLPVHADNQAAAKAGLTEGDLYRSAEGQLMVRY</sequence>
<keyword evidence="2" id="KW-0732">Signal</keyword>
<feature type="region of interest" description="Disordered" evidence="1">
    <location>
        <begin position="28"/>
        <end position="53"/>
    </location>
</feature>
<dbReference type="EMBL" id="JBDIMF010000002">
    <property type="protein sequence ID" value="MEN2786390.1"/>
    <property type="molecule type" value="Genomic_DNA"/>
</dbReference>
<evidence type="ECO:0000256" key="2">
    <source>
        <dbReference type="SAM" id="SignalP"/>
    </source>
</evidence>
<protein>
    <submittedName>
        <fullName evidence="3">Uncharacterized protein</fullName>
    </submittedName>
</protein>
<proteinExistence type="predicted"/>
<keyword evidence="4" id="KW-1185">Reference proteome</keyword>
<accession>A0ABU9XRF8</accession>
<name>A0ABU9XRF8_9SPHN</name>